<feature type="transmembrane region" description="Helical" evidence="1">
    <location>
        <begin position="366"/>
        <end position="389"/>
    </location>
</feature>
<evidence type="ECO:0000313" key="2">
    <source>
        <dbReference type="EMBL" id="KAG2988386.1"/>
    </source>
</evidence>
<dbReference type="VEuPathDB" id="FungiDB:PC110_g6541"/>
<evidence type="ECO:0000256" key="1">
    <source>
        <dbReference type="SAM" id="Phobius"/>
    </source>
</evidence>
<dbReference type="PANTHER" id="PTHR13627">
    <property type="entry name" value="FUKUTIN RELATED PROTEIN"/>
    <property type="match status" value="1"/>
</dbReference>
<proteinExistence type="predicted"/>
<dbReference type="EMBL" id="RCML01000154">
    <property type="protein sequence ID" value="KAG2988386.1"/>
    <property type="molecule type" value="Genomic_DNA"/>
</dbReference>
<keyword evidence="1" id="KW-0472">Membrane</keyword>
<comment type="caution">
    <text evidence="2">The sequence shown here is derived from an EMBL/GenBank/DDBJ whole genome shotgun (WGS) entry which is preliminary data.</text>
</comment>
<dbReference type="AlphaFoldDB" id="A0A8T1G3C3"/>
<reference evidence="2" key="1">
    <citation type="submission" date="2018-10" db="EMBL/GenBank/DDBJ databases">
        <title>Effector identification in a new, highly contiguous assembly of the strawberry crown rot pathogen Phytophthora cactorum.</title>
        <authorList>
            <person name="Armitage A.D."/>
            <person name="Nellist C.F."/>
            <person name="Bates H."/>
            <person name="Vickerstaff R.J."/>
            <person name="Harrison R.J."/>
        </authorList>
    </citation>
    <scope>NUCLEOTIDE SEQUENCE</scope>
    <source>
        <strain evidence="2">P415</strain>
    </source>
</reference>
<keyword evidence="1" id="KW-1133">Transmembrane helix</keyword>
<dbReference type="InterPro" id="IPR052613">
    <property type="entry name" value="LicD_transferase"/>
</dbReference>
<gene>
    <name evidence="2" type="ORF">PC118_g6730</name>
</gene>
<evidence type="ECO:0008006" key="4">
    <source>
        <dbReference type="Google" id="ProtNLM"/>
    </source>
</evidence>
<dbReference type="Proteomes" id="UP000697107">
    <property type="component" value="Unassembled WGS sequence"/>
</dbReference>
<keyword evidence="1" id="KW-0812">Transmembrane</keyword>
<name>A0A8T1G3C3_9STRA</name>
<organism evidence="2 3">
    <name type="scientific">Phytophthora cactorum</name>
    <dbReference type="NCBI Taxonomy" id="29920"/>
    <lineage>
        <taxon>Eukaryota</taxon>
        <taxon>Sar</taxon>
        <taxon>Stramenopiles</taxon>
        <taxon>Oomycota</taxon>
        <taxon>Peronosporomycetes</taxon>
        <taxon>Peronosporales</taxon>
        <taxon>Peronosporaceae</taxon>
        <taxon>Phytophthora</taxon>
    </lineage>
</organism>
<accession>A0A8T1G3C3</accession>
<evidence type="ECO:0000313" key="3">
    <source>
        <dbReference type="Proteomes" id="UP000697107"/>
    </source>
</evidence>
<protein>
    <recommendedName>
        <fullName evidence="4">LicD family</fullName>
    </recommendedName>
</protein>
<feature type="transmembrane region" description="Helical" evidence="1">
    <location>
        <begin position="33"/>
        <end position="57"/>
    </location>
</feature>
<dbReference type="VEuPathDB" id="FungiDB:PC110_g22041"/>
<dbReference type="PANTHER" id="PTHR13627:SF33">
    <property type="entry name" value="LICD FAMILY PROTEIN"/>
    <property type="match status" value="1"/>
</dbReference>
<sequence>MEKKLEEGGDVSKRIPPRRVGAVRRALLGCRDFWTGVTVIPTFVVVLVGLVFFGFAMEAHILACMPEFSVFNGHGVCTPRVLNVSGIEYHSGHRFYSVLKEMGQPKALKFRGDHTKLCKESQRTKIKYGYCLPISGRKDTPFCTAGDRTDLLTTRSPKSVCYASVLHMLLVDVYEELKASGNTPLITFGSLLGAVRNGSMIPFTEDTDIGYVGRLHDIQPLRKALWNKGYHMFFLRIWRVCVAPTHPLAAKLYDSSLPLTKDYAVPYVDLYRMKKVKNGNWDIQEMDGSNGRFLPGHMVEPFSQVTINGMPFDTVHDPHFFLKEAYGPDYMTPQQRTEAPEIQEAIKVGTSHRIGVLGVFLACKPFWTGMTVTLSFILVLTGLLVFGLAMDTRLMSSTPEIAIIKEEICSPRTHNTSDIEYHSGHRYYSALKDMDPPLPPAFRKTHTALCNEDARFQAGFNYCLPISGRKDTPFCLAADRSDLLHVRSPKSVCYASVLHMLLVEVYEELQATENTPLIVFGSLLGAVRNGSMIPFTEDTDIGFVERLNAREVVKEELWNKGYHMFFKGIWRVCVAPTHPLAGRLYDPNMPLTRNLGVPYVDLYRMQDLHNGNWDVEELKSKNGQLLPKDKVEPFSQVTINGMPFDTVNDPRFFLTRAYGPGYMTPRPRRSVSMNFSAATKAMLKHVDKDRLRAALDKFAQGS</sequence>